<evidence type="ECO:0000256" key="11">
    <source>
        <dbReference type="ARBA" id="ARBA00023237"/>
    </source>
</evidence>
<proteinExistence type="inferred from homology"/>
<evidence type="ECO:0000256" key="5">
    <source>
        <dbReference type="ARBA" id="ARBA00022692"/>
    </source>
</evidence>
<evidence type="ECO:0000256" key="12">
    <source>
        <dbReference type="PROSITE-ProRule" id="PRU01360"/>
    </source>
</evidence>
<dbReference type="InterPro" id="IPR036942">
    <property type="entry name" value="Beta-barrel_TonB_sf"/>
</dbReference>
<name>A0ABY1IFN0_9HYPH</name>
<reference evidence="16 17" key="1">
    <citation type="submission" date="2016-11" db="EMBL/GenBank/DDBJ databases">
        <authorList>
            <person name="Varghese N."/>
            <person name="Submissions S."/>
        </authorList>
    </citation>
    <scope>NUCLEOTIDE SEQUENCE [LARGE SCALE GENOMIC DNA]</scope>
    <source>
        <strain evidence="16 17">DSM 21988</strain>
    </source>
</reference>
<dbReference type="SUPFAM" id="SSF56935">
    <property type="entry name" value="Porins"/>
    <property type="match status" value="1"/>
</dbReference>
<keyword evidence="9 12" id="KW-0472">Membrane</keyword>
<dbReference type="EMBL" id="FQZC01000002">
    <property type="protein sequence ID" value="SHJ10555.1"/>
    <property type="molecule type" value="Genomic_DNA"/>
</dbReference>
<dbReference type="Pfam" id="PF07715">
    <property type="entry name" value="Plug"/>
    <property type="match status" value="1"/>
</dbReference>
<evidence type="ECO:0000259" key="15">
    <source>
        <dbReference type="Pfam" id="PF07715"/>
    </source>
</evidence>
<dbReference type="Proteomes" id="UP000184290">
    <property type="component" value="Unassembled WGS sequence"/>
</dbReference>
<accession>A0ABY1IFN0</accession>
<comment type="similarity">
    <text evidence="2 12 13">Belongs to the TonB-dependent receptor family.</text>
</comment>
<evidence type="ECO:0000313" key="17">
    <source>
        <dbReference type="Proteomes" id="UP000184290"/>
    </source>
</evidence>
<keyword evidence="4 12" id="KW-1134">Transmembrane beta strand</keyword>
<evidence type="ECO:0000256" key="3">
    <source>
        <dbReference type="ARBA" id="ARBA00022448"/>
    </source>
</evidence>
<dbReference type="InterPro" id="IPR039426">
    <property type="entry name" value="TonB-dep_rcpt-like"/>
</dbReference>
<dbReference type="Gene3D" id="2.170.130.10">
    <property type="entry name" value="TonB-dependent receptor, plug domain"/>
    <property type="match status" value="1"/>
</dbReference>
<protein>
    <submittedName>
        <fullName evidence="16">Outer membrane receptor for ferrienterochelin and colicins</fullName>
    </submittedName>
</protein>
<dbReference type="PANTHER" id="PTHR30069:SF53">
    <property type="entry name" value="COLICIN I RECEPTOR-RELATED"/>
    <property type="match status" value="1"/>
</dbReference>
<dbReference type="RefSeq" id="WP_060604641.1">
    <property type="nucleotide sequence ID" value="NZ_FQZC01000002.1"/>
</dbReference>
<comment type="caution">
    <text evidence="16">The sequence shown here is derived from an EMBL/GenBank/DDBJ whole genome shotgun (WGS) entry which is preliminary data.</text>
</comment>
<comment type="subcellular location">
    <subcellularLocation>
        <location evidence="1 12">Cell outer membrane</location>
        <topology evidence="1 12">Multi-pass membrane protein</topology>
    </subcellularLocation>
</comment>
<dbReference type="CDD" id="cd01347">
    <property type="entry name" value="ligand_gated_channel"/>
    <property type="match status" value="1"/>
</dbReference>
<dbReference type="NCBIfam" id="NF010048">
    <property type="entry name" value="PRK13524.1"/>
    <property type="match status" value="1"/>
</dbReference>
<keyword evidence="8 13" id="KW-0798">TonB box</keyword>
<evidence type="ECO:0000256" key="1">
    <source>
        <dbReference type="ARBA" id="ARBA00004571"/>
    </source>
</evidence>
<keyword evidence="10 16" id="KW-0675">Receptor</keyword>
<keyword evidence="11 12" id="KW-0998">Cell outer membrane</keyword>
<dbReference type="InterPro" id="IPR000531">
    <property type="entry name" value="Beta-barrel_TonB"/>
</dbReference>
<dbReference type="Pfam" id="PF00593">
    <property type="entry name" value="TonB_dep_Rec_b-barrel"/>
    <property type="match status" value="1"/>
</dbReference>
<feature type="domain" description="TonB-dependent receptor-like beta-barrel" evidence="14">
    <location>
        <begin position="307"/>
        <end position="725"/>
    </location>
</feature>
<evidence type="ECO:0000313" key="16">
    <source>
        <dbReference type="EMBL" id="SHJ10555.1"/>
    </source>
</evidence>
<dbReference type="PANTHER" id="PTHR30069">
    <property type="entry name" value="TONB-DEPENDENT OUTER MEMBRANE RECEPTOR"/>
    <property type="match status" value="1"/>
</dbReference>
<evidence type="ECO:0000259" key="14">
    <source>
        <dbReference type="Pfam" id="PF00593"/>
    </source>
</evidence>
<evidence type="ECO:0000256" key="2">
    <source>
        <dbReference type="ARBA" id="ARBA00009810"/>
    </source>
</evidence>
<feature type="domain" description="TonB-dependent receptor plug" evidence="15">
    <location>
        <begin position="79"/>
        <end position="193"/>
    </location>
</feature>
<dbReference type="InterPro" id="IPR037066">
    <property type="entry name" value="Plug_dom_sf"/>
</dbReference>
<dbReference type="PROSITE" id="PS52016">
    <property type="entry name" value="TONB_DEPENDENT_REC_3"/>
    <property type="match status" value="1"/>
</dbReference>
<sequence length="759" mass="82245">MEIFALSRTLTNRTVLRSGTAIGLLIALSVPVGHAAAQEGAVAQEQIEEGESVLPAGEAIALDEVLVLSADEQLKQAPGVSIITATDIDHRPPVNDLSDIIRRQPGVNLTGNSASGVRGNNRQIDIRGMGPENTLILIDGKPVLSRNAVRYGRSGERDTRGDSNWVPPEAVERIEVLRGPAAARYGSGAAGGVVNIITKRPAEQSVTVSSYVNIPQHSEEGKTFRGNVFAGGPLGQDFAYRVYGSYSKTNADDPAINADAALLPTDIPAGREGVVNKDVRGVLTWYANESHEFEFEAGYSRQGNIFTGDRQLAGTSSIIEELASQGEETNTLYRTTLALTHRGNYEFGTSNSYVQWENTRNNRFLEGTAGSGEGAISSNLEKGTITLDNWAAKSEFNIPFTYHFDQNVTVGAEFRGEYMDDPVSLRQGIASGVVIPGVPSDPADRDSKIDAQLYGLYLEDNIHVTDKLIVTPGIRGDYHSEFGGNASPSLNASYDLTDEISLKAGIARAFKAPNLYQLNENYVYFTMGNGCPFNFQSLGLGCYVIGNPDLKAETSINKEVGINYINDAGWQAGLTYFHNDYKDRITAGVVPVAVLGRAQLFQWDNTPKAVLSGLEGNLLVPLLDSVNWRTNATYMLESEDKETGNPLSLVPEYTINTALEWQATERLFTALTLTHYGKTEAPSRNVVTGRLATNTDDLDPYTLVGFNVDFQANEQLRIGAGVSNIFDERLFRKGSGNAAGAATFNEPGRSFYLKVSTTF</sequence>
<dbReference type="NCBIfam" id="NF010051">
    <property type="entry name" value="PRK13528.1"/>
    <property type="match status" value="1"/>
</dbReference>
<evidence type="ECO:0000256" key="8">
    <source>
        <dbReference type="ARBA" id="ARBA00023077"/>
    </source>
</evidence>
<evidence type="ECO:0000256" key="7">
    <source>
        <dbReference type="ARBA" id="ARBA00023065"/>
    </source>
</evidence>
<evidence type="ECO:0000256" key="10">
    <source>
        <dbReference type="ARBA" id="ARBA00023170"/>
    </source>
</evidence>
<evidence type="ECO:0000256" key="4">
    <source>
        <dbReference type="ARBA" id="ARBA00022452"/>
    </source>
</evidence>
<organism evidence="16 17">
    <name type="scientific">Aureimonas altamirensis DSM 21988</name>
    <dbReference type="NCBI Taxonomy" id="1121026"/>
    <lineage>
        <taxon>Bacteria</taxon>
        <taxon>Pseudomonadati</taxon>
        <taxon>Pseudomonadota</taxon>
        <taxon>Alphaproteobacteria</taxon>
        <taxon>Hyphomicrobiales</taxon>
        <taxon>Aurantimonadaceae</taxon>
        <taxon>Aureimonas</taxon>
    </lineage>
</organism>
<keyword evidence="6" id="KW-0732">Signal</keyword>
<gene>
    <name evidence="16" type="ORF">SAMN02745911_1688</name>
</gene>
<evidence type="ECO:0000256" key="9">
    <source>
        <dbReference type="ARBA" id="ARBA00023136"/>
    </source>
</evidence>
<evidence type="ECO:0000256" key="6">
    <source>
        <dbReference type="ARBA" id="ARBA00022729"/>
    </source>
</evidence>
<keyword evidence="17" id="KW-1185">Reference proteome</keyword>
<evidence type="ECO:0000256" key="13">
    <source>
        <dbReference type="RuleBase" id="RU003357"/>
    </source>
</evidence>
<dbReference type="InterPro" id="IPR058134">
    <property type="entry name" value="PirA/FepA/PfeA"/>
</dbReference>
<dbReference type="Gene3D" id="2.40.170.20">
    <property type="entry name" value="TonB-dependent receptor, beta-barrel domain"/>
    <property type="match status" value="1"/>
</dbReference>
<dbReference type="NCBIfam" id="TIGR01783">
    <property type="entry name" value="TonB-siderophor"/>
    <property type="match status" value="1"/>
</dbReference>
<dbReference type="InterPro" id="IPR010105">
    <property type="entry name" value="TonB_sidphr_rcpt"/>
</dbReference>
<keyword evidence="7" id="KW-0406">Ion transport</keyword>
<keyword evidence="3 12" id="KW-0813">Transport</keyword>
<dbReference type="InterPro" id="IPR012910">
    <property type="entry name" value="Plug_dom"/>
</dbReference>
<keyword evidence="5 12" id="KW-0812">Transmembrane</keyword>